<dbReference type="CDD" id="cd09274">
    <property type="entry name" value="RNase_HI_RT_Ty3"/>
    <property type="match status" value="1"/>
</dbReference>
<feature type="domain" description="Integrase catalytic" evidence="11">
    <location>
        <begin position="689"/>
        <end position="856"/>
    </location>
</feature>
<keyword evidence="3" id="KW-0808">Transferase</keyword>
<dbReference type="Ensembl" id="ENSONIT00000057325.1">
    <property type="protein sequence ID" value="ENSONIP00000080313.1"/>
    <property type="gene ID" value="ENSONIG00000036088.1"/>
</dbReference>
<evidence type="ECO:0000256" key="8">
    <source>
        <dbReference type="ARBA" id="ARBA00022918"/>
    </source>
</evidence>
<name>A0A669FAT4_ORENI</name>
<keyword evidence="13" id="KW-1185">Reference proteome</keyword>
<dbReference type="GO" id="GO:0003676">
    <property type="term" value="F:nucleic acid binding"/>
    <property type="evidence" value="ECO:0007669"/>
    <property type="project" value="InterPro"/>
</dbReference>
<dbReference type="Pfam" id="PF00665">
    <property type="entry name" value="rve"/>
    <property type="match status" value="1"/>
</dbReference>
<dbReference type="FunFam" id="3.30.70.270:FF:000063">
    <property type="entry name" value="Zinc knuckle domaincontaining protein"/>
    <property type="match status" value="1"/>
</dbReference>
<dbReference type="EC" id="3.1.26.4" evidence="2"/>
<evidence type="ECO:0000313" key="13">
    <source>
        <dbReference type="Proteomes" id="UP000005207"/>
    </source>
</evidence>
<dbReference type="FunFam" id="3.10.20.370:FF:000001">
    <property type="entry name" value="Retrovirus-related Pol polyprotein from transposon 17.6-like protein"/>
    <property type="match status" value="1"/>
</dbReference>
<dbReference type="PANTHER" id="PTHR37984:SF5">
    <property type="entry name" value="PROTEIN NYNRIN-LIKE"/>
    <property type="match status" value="1"/>
</dbReference>
<dbReference type="Pfam" id="PF00078">
    <property type="entry name" value="RVT_1"/>
    <property type="match status" value="1"/>
</dbReference>
<feature type="domain" description="Reverse transcriptase" evidence="10">
    <location>
        <begin position="147"/>
        <end position="326"/>
    </location>
</feature>
<sequence>MTEINAMKPKPKIITKGVPLKDYNAKNIESSGQCRLKVTIKHKDYDVLFNVVPEGCESLLGGVTSKRLNLVERVYHISCAEAASGQRGAVDSIVQHYEDVFKGLGYLPCTYSIQLKEDAEPVIHSPRRVPAPLKGRLKKELDRMSQLQVITKVEEPTEWVNSMVCVDKRNKNNDLRICMDPGDLNQAVKREHYQIPKREEIASEMAGAKYFSKLDAAQGFWQIKLDEKSSKYCTFNTPFGRYRFLRMPFGIISASEIFHRAMDNMLEGLQGVRCYVDDVVIWGSTLQEHNERLVKVLQRVREDGLKLNHEKCHFGVKEITFFGDKFSAGGIEPDERKIKAIATMPRPTDKRGVLRVMGMINFVGKFIPNLSVRTSALRELLRDSIEFKWSARHEKEWNDLKTTLTTRPVLAYYDPTKSLKISTDASKDGLGAVLLQAEEGSWKPVAYASRSMTESETRYAQIEKECLGLAYGLDIFHCYVYGLPTFTVETDHRPLVSIIKKSLNEMSPRIQRLMMKLQRYSFDLIYTPGKHLALADALSQASQVCHASSTETEVDDHVNMIVESLPVSDAKIKQVCEETAADRELQTVMENIQGDWPRGSCSKYYHVRSELNVVNGLLLRGNRIVIPHSLRQLILQRIHEGHLGIKKCKRRARDTVYWPGINKDIETMIGKCETCNKFQSRQAREPMMIPELPTEPWRKVGTDLFHFNGKDYLLVIDYYSNFPEIALLTSTTGNNVITHVKSIFSRHGIPETVISDNGPCYNCKDWQNFAREYGFKHVTSSPQHPQANGKAEKGVHIIKQLLKKATDSQSDPYLALLSYRTAPLDCGLSPAELLMNRKLHCKKKTVKFTVKYRQLW</sequence>
<keyword evidence="4" id="KW-0548">Nucleotidyltransferase</keyword>
<reference evidence="12" key="1">
    <citation type="submission" date="2025-08" db="UniProtKB">
        <authorList>
            <consortium name="Ensembl"/>
        </authorList>
    </citation>
    <scope>IDENTIFICATION</scope>
</reference>
<evidence type="ECO:0000256" key="3">
    <source>
        <dbReference type="ARBA" id="ARBA00022679"/>
    </source>
</evidence>
<dbReference type="Gene3D" id="3.10.10.10">
    <property type="entry name" value="HIV Type 1 Reverse Transcriptase, subunit A, domain 1"/>
    <property type="match status" value="1"/>
</dbReference>
<dbReference type="PROSITE" id="PS50994">
    <property type="entry name" value="INTEGRASE"/>
    <property type="match status" value="1"/>
</dbReference>
<dbReference type="PANTHER" id="PTHR37984">
    <property type="entry name" value="PROTEIN CBG26694"/>
    <property type="match status" value="1"/>
</dbReference>
<evidence type="ECO:0000256" key="4">
    <source>
        <dbReference type="ARBA" id="ARBA00022695"/>
    </source>
</evidence>
<evidence type="ECO:0000256" key="6">
    <source>
        <dbReference type="ARBA" id="ARBA00022759"/>
    </source>
</evidence>
<dbReference type="InterPro" id="IPR050951">
    <property type="entry name" value="Retrovirus_Pol_polyprotein"/>
</dbReference>
<dbReference type="PROSITE" id="PS50878">
    <property type="entry name" value="RT_POL"/>
    <property type="match status" value="1"/>
</dbReference>
<evidence type="ECO:0000256" key="7">
    <source>
        <dbReference type="ARBA" id="ARBA00022801"/>
    </source>
</evidence>
<evidence type="ECO:0000259" key="10">
    <source>
        <dbReference type="PROSITE" id="PS50878"/>
    </source>
</evidence>
<dbReference type="GO" id="GO:0015074">
    <property type="term" value="P:DNA integration"/>
    <property type="evidence" value="ECO:0007669"/>
    <property type="project" value="InterPro"/>
</dbReference>
<dbReference type="InterPro" id="IPR012337">
    <property type="entry name" value="RNaseH-like_sf"/>
</dbReference>
<dbReference type="InterPro" id="IPR041373">
    <property type="entry name" value="RT_RNaseH"/>
</dbReference>
<dbReference type="InterPro" id="IPR001584">
    <property type="entry name" value="Integrase_cat-core"/>
</dbReference>
<dbReference type="InterPro" id="IPR043128">
    <property type="entry name" value="Rev_trsase/Diguanyl_cyclase"/>
</dbReference>
<dbReference type="InterPro" id="IPR043502">
    <property type="entry name" value="DNA/RNA_pol_sf"/>
</dbReference>
<proteinExistence type="inferred from homology"/>
<protein>
    <recommendedName>
        <fullName evidence="9">Gypsy retrotransposon integrase-like protein 1</fullName>
        <ecNumber evidence="2">3.1.26.4</ecNumber>
    </recommendedName>
</protein>
<keyword evidence="8" id="KW-0695">RNA-directed DNA polymerase</keyword>
<dbReference type="InterPro" id="IPR041588">
    <property type="entry name" value="Integrase_H2C2"/>
</dbReference>
<dbReference type="Gene3D" id="3.30.70.270">
    <property type="match status" value="2"/>
</dbReference>
<dbReference type="OMA" id="HISCAEA"/>
<evidence type="ECO:0000256" key="1">
    <source>
        <dbReference type="ARBA" id="ARBA00010879"/>
    </source>
</evidence>
<evidence type="ECO:0000256" key="2">
    <source>
        <dbReference type="ARBA" id="ARBA00012180"/>
    </source>
</evidence>
<dbReference type="GeneTree" id="ENSGT00940000169923"/>
<comment type="similarity">
    <text evidence="1">Belongs to the beta type-B retroviral polymerase family. HERV class-II K(HML-2) pol subfamily.</text>
</comment>
<organism evidence="12 13">
    <name type="scientific">Oreochromis niloticus</name>
    <name type="common">Nile tilapia</name>
    <name type="synonym">Tilapia nilotica</name>
    <dbReference type="NCBI Taxonomy" id="8128"/>
    <lineage>
        <taxon>Eukaryota</taxon>
        <taxon>Metazoa</taxon>
        <taxon>Chordata</taxon>
        <taxon>Craniata</taxon>
        <taxon>Vertebrata</taxon>
        <taxon>Euteleostomi</taxon>
        <taxon>Actinopterygii</taxon>
        <taxon>Neopterygii</taxon>
        <taxon>Teleostei</taxon>
        <taxon>Neoteleostei</taxon>
        <taxon>Acanthomorphata</taxon>
        <taxon>Ovalentaria</taxon>
        <taxon>Cichlomorphae</taxon>
        <taxon>Cichliformes</taxon>
        <taxon>Cichlidae</taxon>
        <taxon>African cichlids</taxon>
        <taxon>Pseudocrenilabrinae</taxon>
        <taxon>Oreochromini</taxon>
        <taxon>Oreochromis</taxon>
    </lineage>
</organism>
<keyword evidence="5" id="KW-0540">Nuclease</keyword>
<dbReference type="InterPro" id="IPR036397">
    <property type="entry name" value="RNaseH_sf"/>
</dbReference>
<dbReference type="Pfam" id="PF17917">
    <property type="entry name" value="RT_RNaseH"/>
    <property type="match status" value="1"/>
</dbReference>
<keyword evidence="7" id="KW-0378">Hydrolase</keyword>
<accession>A0A669FAT4</accession>
<dbReference type="AlphaFoldDB" id="A0A669FAT4"/>
<reference evidence="12" key="2">
    <citation type="submission" date="2025-09" db="UniProtKB">
        <authorList>
            <consortium name="Ensembl"/>
        </authorList>
    </citation>
    <scope>IDENTIFICATION</scope>
</reference>
<dbReference type="Gene3D" id="3.30.420.10">
    <property type="entry name" value="Ribonuclease H-like superfamily/Ribonuclease H"/>
    <property type="match status" value="1"/>
</dbReference>
<dbReference type="Pfam" id="PF17921">
    <property type="entry name" value="Integrase_H2C2"/>
    <property type="match status" value="1"/>
</dbReference>
<dbReference type="InParanoid" id="A0A669FAT4"/>
<dbReference type="FunFam" id="1.10.340.70:FF:000003">
    <property type="entry name" value="Protein CBG25708"/>
    <property type="match status" value="1"/>
</dbReference>
<dbReference type="Gene3D" id="1.10.340.70">
    <property type="match status" value="1"/>
</dbReference>
<dbReference type="GO" id="GO:0003964">
    <property type="term" value="F:RNA-directed DNA polymerase activity"/>
    <property type="evidence" value="ECO:0007669"/>
    <property type="project" value="UniProtKB-KW"/>
</dbReference>
<evidence type="ECO:0000259" key="11">
    <source>
        <dbReference type="PROSITE" id="PS50994"/>
    </source>
</evidence>
<dbReference type="InterPro" id="IPR000477">
    <property type="entry name" value="RT_dom"/>
</dbReference>
<dbReference type="FunFam" id="3.30.420.10:FF:000063">
    <property type="entry name" value="Retrovirus-related Pol polyprotein from transposon 297-like Protein"/>
    <property type="match status" value="1"/>
</dbReference>
<evidence type="ECO:0000256" key="5">
    <source>
        <dbReference type="ARBA" id="ARBA00022722"/>
    </source>
</evidence>
<dbReference type="CDD" id="cd01647">
    <property type="entry name" value="RT_LTR"/>
    <property type="match status" value="1"/>
</dbReference>
<evidence type="ECO:0000256" key="9">
    <source>
        <dbReference type="ARBA" id="ARBA00039658"/>
    </source>
</evidence>
<dbReference type="SUPFAM" id="SSF56672">
    <property type="entry name" value="DNA/RNA polymerases"/>
    <property type="match status" value="1"/>
</dbReference>
<keyword evidence="6" id="KW-0255">Endonuclease</keyword>
<evidence type="ECO:0000313" key="12">
    <source>
        <dbReference type="Ensembl" id="ENSONIP00000080313.1"/>
    </source>
</evidence>
<dbReference type="GO" id="GO:0004523">
    <property type="term" value="F:RNA-DNA hybrid ribonuclease activity"/>
    <property type="evidence" value="ECO:0007669"/>
    <property type="project" value="UniProtKB-EC"/>
</dbReference>
<dbReference type="Proteomes" id="UP000005207">
    <property type="component" value="Unplaced"/>
</dbReference>
<dbReference type="FunFam" id="3.10.10.10:FF:000003">
    <property type="entry name" value="Retrovirus-related Pol polyprotein from transposon 297-like Protein"/>
    <property type="match status" value="1"/>
</dbReference>
<dbReference type="SUPFAM" id="SSF53098">
    <property type="entry name" value="Ribonuclease H-like"/>
    <property type="match status" value="1"/>
</dbReference>